<dbReference type="InterPro" id="IPR002942">
    <property type="entry name" value="S4_RNA-bd"/>
</dbReference>
<comment type="similarity">
    <text evidence="1 4">Belongs to the pseudouridine synthase RsuA family.</text>
</comment>
<evidence type="ECO:0000256" key="4">
    <source>
        <dbReference type="RuleBase" id="RU003887"/>
    </source>
</evidence>
<dbReference type="Gene3D" id="3.30.70.580">
    <property type="entry name" value="Pseudouridine synthase I, catalytic domain, N-terminal subdomain"/>
    <property type="match status" value="1"/>
</dbReference>
<dbReference type="Gene3D" id="3.10.290.10">
    <property type="entry name" value="RNA-binding S4 domain"/>
    <property type="match status" value="1"/>
</dbReference>
<dbReference type="InterPro" id="IPR018496">
    <property type="entry name" value="PsdUridine_synth_RsuA/RluB_CS"/>
</dbReference>
<evidence type="ECO:0000256" key="2">
    <source>
        <dbReference type="ARBA" id="ARBA00023235"/>
    </source>
</evidence>
<evidence type="ECO:0000256" key="3">
    <source>
        <dbReference type="PROSITE-ProRule" id="PRU00182"/>
    </source>
</evidence>
<dbReference type="Pfam" id="PF01479">
    <property type="entry name" value="S4"/>
    <property type="match status" value="1"/>
</dbReference>
<dbReference type="SUPFAM" id="SSF55174">
    <property type="entry name" value="Alpha-L RNA-binding motif"/>
    <property type="match status" value="1"/>
</dbReference>
<dbReference type="InterPro" id="IPR020094">
    <property type="entry name" value="TruA/RsuA/RluB/E/F_N"/>
</dbReference>
<dbReference type="SMART" id="SM00363">
    <property type="entry name" value="S4"/>
    <property type="match status" value="1"/>
</dbReference>
<comment type="caution">
    <text evidence="6">The sequence shown here is derived from an EMBL/GenBank/DDBJ whole genome shotgun (WGS) entry which is preliminary data.</text>
</comment>
<dbReference type="Proteomes" id="UP000092714">
    <property type="component" value="Unassembled WGS sequence"/>
</dbReference>
<dbReference type="InterPro" id="IPR000748">
    <property type="entry name" value="PsdUridine_synth_RsuA/RluB/E/F"/>
</dbReference>
<dbReference type="InterPro" id="IPR020103">
    <property type="entry name" value="PsdUridine_synth_cat_dom_sf"/>
</dbReference>
<dbReference type="InterPro" id="IPR050343">
    <property type="entry name" value="RsuA_PseudoU_synthase"/>
</dbReference>
<dbReference type="eggNOG" id="COG1187">
    <property type="taxonomic scope" value="Bacteria"/>
</dbReference>
<dbReference type="NCBIfam" id="TIGR00093">
    <property type="entry name" value="pseudouridine synthase"/>
    <property type="match status" value="1"/>
</dbReference>
<dbReference type="PROSITE" id="PS50889">
    <property type="entry name" value="S4"/>
    <property type="match status" value="1"/>
</dbReference>
<dbReference type="GO" id="GO:0120159">
    <property type="term" value="F:rRNA pseudouridine synthase activity"/>
    <property type="evidence" value="ECO:0007669"/>
    <property type="project" value="UniProtKB-ARBA"/>
</dbReference>
<dbReference type="FunFam" id="3.30.70.1560:FF:000002">
    <property type="entry name" value="Pseudouridine synthase"/>
    <property type="match status" value="1"/>
</dbReference>
<dbReference type="RefSeq" id="WP_055184412.1">
    <property type="nucleotide sequence ID" value="NZ_CABHIH010000001.1"/>
</dbReference>
<keyword evidence="3" id="KW-0694">RNA-binding</keyword>
<dbReference type="CDD" id="cd00165">
    <property type="entry name" value="S4"/>
    <property type="match status" value="1"/>
</dbReference>
<dbReference type="AlphaFoldDB" id="A0A174GUU0"/>
<feature type="domain" description="RNA-binding S4" evidence="5">
    <location>
        <begin position="1"/>
        <end position="59"/>
    </location>
</feature>
<dbReference type="InterPro" id="IPR006145">
    <property type="entry name" value="PsdUridine_synth_RsuA/RluA"/>
</dbReference>
<reference evidence="6 7" key="1">
    <citation type="submission" date="2016-06" db="EMBL/GenBank/DDBJ databases">
        <authorList>
            <person name="Kjaerup R.B."/>
            <person name="Dalgaard T.S."/>
            <person name="Juul-Madsen H.R."/>
        </authorList>
    </citation>
    <scope>NUCLEOTIDE SEQUENCE [LARGE SCALE GENOMIC DNA]</scope>
    <source>
        <strain evidence="6 7">373-A1</strain>
    </source>
</reference>
<accession>A0A174GUU0</accession>
<evidence type="ECO:0000259" key="5">
    <source>
        <dbReference type="SMART" id="SM00363"/>
    </source>
</evidence>
<name>A0A174GUU0_9CLOT</name>
<proteinExistence type="inferred from homology"/>
<dbReference type="EC" id="5.4.99.-" evidence="4"/>
<evidence type="ECO:0000313" key="7">
    <source>
        <dbReference type="Proteomes" id="UP000092714"/>
    </source>
</evidence>
<dbReference type="PANTHER" id="PTHR47683:SF2">
    <property type="entry name" value="RNA-BINDING S4 DOMAIN-CONTAINING PROTEIN"/>
    <property type="match status" value="1"/>
</dbReference>
<protein>
    <recommendedName>
        <fullName evidence="4">Pseudouridine synthase</fullName>
        <ecNumber evidence="4">5.4.99.-</ecNumber>
    </recommendedName>
</protein>
<dbReference type="EMBL" id="MAPZ01000033">
    <property type="protein sequence ID" value="OBY09456.1"/>
    <property type="molecule type" value="Genomic_DNA"/>
</dbReference>
<evidence type="ECO:0000313" key="6">
    <source>
        <dbReference type="EMBL" id="OBY09456.1"/>
    </source>
</evidence>
<dbReference type="InterPro" id="IPR036986">
    <property type="entry name" value="S4_RNA-bd_sf"/>
</dbReference>
<organism evidence="6 7">
    <name type="scientific">Clostridium paraputrificum</name>
    <dbReference type="NCBI Taxonomy" id="29363"/>
    <lineage>
        <taxon>Bacteria</taxon>
        <taxon>Bacillati</taxon>
        <taxon>Bacillota</taxon>
        <taxon>Clostridia</taxon>
        <taxon>Eubacteriales</taxon>
        <taxon>Clostridiaceae</taxon>
        <taxon>Clostridium</taxon>
    </lineage>
</organism>
<gene>
    <name evidence="6" type="ORF">CP373A1_16155</name>
</gene>
<dbReference type="SUPFAM" id="SSF55120">
    <property type="entry name" value="Pseudouridine synthase"/>
    <property type="match status" value="1"/>
</dbReference>
<dbReference type="InterPro" id="IPR042092">
    <property type="entry name" value="PsdUridine_s_RsuA/RluB/E/F_cat"/>
</dbReference>
<dbReference type="GO" id="GO:0000455">
    <property type="term" value="P:enzyme-directed rRNA pseudouridine synthesis"/>
    <property type="evidence" value="ECO:0007669"/>
    <property type="project" value="UniProtKB-ARBA"/>
</dbReference>
<dbReference type="PROSITE" id="PS01149">
    <property type="entry name" value="PSI_RSU"/>
    <property type="match status" value="1"/>
</dbReference>
<keyword evidence="7" id="KW-1185">Reference proteome</keyword>
<dbReference type="GO" id="GO:0003723">
    <property type="term" value="F:RNA binding"/>
    <property type="evidence" value="ECO:0007669"/>
    <property type="project" value="UniProtKB-KW"/>
</dbReference>
<keyword evidence="2 4" id="KW-0413">Isomerase</keyword>
<sequence>MRINKLLSNYGYCSRKEANKLIQDKRVIVNGELAIEGQWVEETDTILLDNVRVKPKDKVYVAFNKPVGIVCTAAKETENNIIDYIDYPEYIFPIGRLDKPSQGLILLTNDGELADKILSAENYHEKEYIVEVDKDIDDEFILNMSNGIKIGDRITRKCQVKALGEKKFSIILTEGMNRQIRKMCKSLGYEVTFLKRIRIMNVLIDGIEEGKWRNLSIKEINTLKNG</sequence>
<dbReference type="Pfam" id="PF00849">
    <property type="entry name" value="PseudoU_synth_2"/>
    <property type="match status" value="1"/>
</dbReference>
<dbReference type="Gene3D" id="3.30.70.1560">
    <property type="entry name" value="Alpha-L RNA-binding motif"/>
    <property type="match status" value="1"/>
</dbReference>
<dbReference type="OrthoDB" id="9807213at2"/>
<dbReference type="PANTHER" id="PTHR47683">
    <property type="entry name" value="PSEUDOURIDINE SYNTHASE FAMILY PROTEIN-RELATED"/>
    <property type="match status" value="1"/>
</dbReference>
<evidence type="ECO:0000256" key="1">
    <source>
        <dbReference type="ARBA" id="ARBA00008348"/>
    </source>
</evidence>